<dbReference type="FunFam" id="3.40.50.12780:FF:000003">
    <property type="entry name" value="Long-chain-fatty-acid--CoA ligase FadD"/>
    <property type="match status" value="1"/>
</dbReference>
<sequence>MDKRWFEQYQKGVPHEIDPSQYSSLVALFKESCTRYAHKPSYTNMGHSITFAELNTLSRDFAAYLQQLNLKKGARIAIMLPNVLQYPVALFAILRAGYVVVNTNPLYTTDELIHQMNDSGAEAIIVLANFAKTVEKGLSSIPNLKHVLITEIGDLFPTIKRIIVNSVVKYVKKAIPPYHIPHAVTFNYALLEGKQSPLHHVDLTHDDIAFLQYTGGTTGVAKGAILTHGNMIANILQADSWIKPLGLNDNEIIVTAIPLYHVFSLTANCLTFLKEGAKNVLITNPRDMGNFIKEIKNVRFTAITGVNTLFNGLLNHPQFKEVDFSRLKIALSGGMALQKSVALKWFEVTKTPVLEAYGLTETSPAAIMNPMNRTEYTGSIGVPISSTEVAILDDNENEVPIGTSGEICIKGPQVTPGYWKRPDETALVFTKNGYLKTGDIGKMNEEGFIYLVDRKKDMLLVSGFNVYPNEIEQVIGMHPGVLEVGVVGIFDKDSGERVKACIVKKDPNLTAEQVISYCREHLTAYKVPKEVEFYKELPKTNVGKILRRALKDDSQDSPSSPSLSNKKPAVAV</sequence>
<evidence type="ECO:0000313" key="18">
    <source>
        <dbReference type="EMBL" id="KTD55807.1"/>
    </source>
</evidence>
<dbReference type="PROSITE" id="PS00455">
    <property type="entry name" value="AMP_BINDING"/>
    <property type="match status" value="1"/>
</dbReference>
<dbReference type="STRING" id="45074.Lsan_3359"/>
<keyword evidence="19" id="KW-1185">Reference proteome</keyword>
<comment type="caution">
    <text evidence="18">The sequence shown here is derived from an EMBL/GenBank/DDBJ whole genome shotgun (WGS) entry which is preliminary data.</text>
</comment>
<evidence type="ECO:0000256" key="13">
    <source>
        <dbReference type="ARBA" id="ARBA00039545"/>
    </source>
</evidence>
<reference evidence="18 19" key="1">
    <citation type="submission" date="2015-11" db="EMBL/GenBank/DDBJ databases">
        <title>Genomic analysis of 38 Legionella species identifies large and diverse effector repertoires.</title>
        <authorList>
            <person name="Burstein D."/>
            <person name="Amaro F."/>
            <person name="Zusman T."/>
            <person name="Lifshitz Z."/>
            <person name="Cohen O."/>
            <person name="Gilbert J.A."/>
            <person name="Pupko T."/>
            <person name="Shuman H.A."/>
            <person name="Segal G."/>
        </authorList>
    </citation>
    <scope>NUCLEOTIDE SEQUENCE [LARGE SCALE GENOMIC DNA]</scope>
    <source>
        <strain evidence="18 19">SC-63-C7</strain>
    </source>
</reference>
<keyword evidence="9" id="KW-0460">Magnesium</keyword>
<evidence type="ECO:0000256" key="4">
    <source>
        <dbReference type="ARBA" id="ARBA00006432"/>
    </source>
</evidence>
<dbReference type="GO" id="GO:0004467">
    <property type="term" value="F:long-chain fatty acid-CoA ligase activity"/>
    <property type="evidence" value="ECO:0007669"/>
    <property type="project" value="UniProtKB-EC"/>
</dbReference>
<dbReference type="GO" id="GO:0016020">
    <property type="term" value="C:membrane"/>
    <property type="evidence" value="ECO:0007669"/>
    <property type="project" value="UniProtKB-SubCell"/>
</dbReference>
<evidence type="ECO:0000256" key="2">
    <source>
        <dbReference type="ARBA" id="ARBA00004170"/>
    </source>
</evidence>
<feature type="compositionally biased region" description="Low complexity" evidence="15">
    <location>
        <begin position="556"/>
        <end position="572"/>
    </location>
</feature>
<comment type="pathway">
    <text evidence="3">Lipid metabolism; fatty acid beta-oxidation.</text>
</comment>
<evidence type="ECO:0000259" key="17">
    <source>
        <dbReference type="Pfam" id="PF13193"/>
    </source>
</evidence>
<proteinExistence type="inferred from homology"/>
<dbReference type="InterPro" id="IPR045851">
    <property type="entry name" value="AMP-bd_C_sf"/>
</dbReference>
<evidence type="ECO:0000256" key="10">
    <source>
        <dbReference type="ARBA" id="ARBA00023098"/>
    </source>
</evidence>
<protein>
    <recommendedName>
        <fullName evidence="13">Long-chain-fatty-acid--CoA ligase</fullName>
        <ecNumber evidence="12">6.2.1.3</ecNumber>
    </recommendedName>
    <alternativeName>
        <fullName evidence="14">Long-chain acyl-CoA synthetase</fullName>
    </alternativeName>
</protein>
<evidence type="ECO:0000256" key="3">
    <source>
        <dbReference type="ARBA" id="ARBA00005005"/>
    </source>
</evidence>
<dbReference type="InterPro" id="IPR020845">
    <property type="entry name" value="AMP-binding_CS"/>
</dbReference>
<evidence type="ECO:0000256" key="12">
    <source>
        <dbReference type="ARBA" id="ARBA00026121"/>
    </source>
</evidence>
<comment type="similarity">
    <text evidence="4">Belongs to the ATP-dependent AMP-binding enzyme family.</text>
</comment>
<dbReference type="Pfam" id="PF13193">
    <property type="entry name" value="AMP-binding_C"/>
    <property type="match status" value="1"/>
</dbReference>
<feature type="domain" description="AMP-binding enzyme C-terminal" evidence="17">
    <location>
        <begin position="470"/>
        <end position="544"/>
    </location>
</feature>
<evidence type="ECO:0000256" key="11">
    <source>
        <dbReference type="ARBA" id="ARBA00023136"/>
    </source>
</evidence>
<evidence type="ECO:0000256" key="6">
    <source>
        <dbReference type="ARBA" id="ARBA00022741"/>
    </source>
</evidence>
<dbReference type="EC" id="6.2.1.3" evidence="12"/>
<evidence type="ECO:0000313" key="19">
    <source>
        <dbReference type="Proteomes" id="UP000054703"/>
    </source>
</evidence>
<evidence type="ECO:0000256" key="9">
    <source>
        <dbReference type="ARBA" id="ARBA00022842"/>
    </source>
</evidence>
<feature type="region of interest" description="Disordered" evidence="15">
    <location>
        <begin position="549"/>
        <end position="572"/>
    </location>
</feature>
<dbReference type="PANTHER" id="PTHR43767:SF8">
    <property type="entry name" value="LONG-CHAIN-FATTY-ACID--COA LIGASE"/>
    <property type="match status" value="1"/>
</dbReference>
<dbReference type="CDD" id="cd05936">
    <property type="entry name" value="FC-FACS_FadD_like"/>
    <property type="match status" value="1"/>
</dbReference>
<comment type="cofactor">
    <cofactor evidence="1">
        <name>Mg(2+)</name>
        <dbReference type="ChEBI" id="CHEBI:18420"/>
    </cofactor>
</comment>
<dbReference type="Gene3D" id="3.30.300.30">
    <property type="match status" value="1"/>
</dbReference>
<feature type="domain" description="AMP-dependent synthetase/ligase" evidence="16">
    <location>
        <begin position="29"/>
        <end position="419"/>
    </location>
</feature>
<evidence type="ECO:0000256" key="8">
    <source>
        <dbReference type="ARBA" id="ARBA00022840"/>
    </source>
</evidence>
<dbReference type="GO" id="GO:0005524">
    <property type="term" value="F:ATP binding"/>
    <property type="evidence" value="ECO:0007669"/>
    <property type="project" value="UniProtKB-KW"/>
</dbReference>
<evidence type="ECO:0000259" key="16">
    <source>
        <dbReference type="Pfam" id="PF00501"/>
    </source>
</evidence>
<keyword evidence="10" id="KW-0443">Lipid metabolism</keyword>
<dbReference type="EMBL" id="LNYU01000085">
    <property type="protein sequence ID" value="KTD55807.1"/>
    <property type="molecule type" value="Genomic_DNA"/>
</dbReference>
<dbReference type="FunFam" id="3.30.300.30:FF:000006">
    <property type="entry name" value="Long-chain-fatty-acid--CoA ligase FadD"/>
    <property type="match status" value="1"/>
</dbReference>
<comment type="subcellular location">
    <subcellularLocation>
        <location evidence="2">Membrane</location>
        <topology evidence="2">Peripheral membrane protein</topology>
    </subcellularLocation>
</comment>
<dbReference type="Pfam" id="PF00501">
    <property type="entry name" value="AMP-binding"/>
    <property type="match status" value="1"/>
</dbReference>
<evidence type="ECO:0000256" key="7">
    <source>
        <dbReference type="ARBA" id="ARBA00022832"/>
    </source>
</evidence>
<dbReference type="InterPro" id="IPR000873">
    <property type="entry name" value="AMP-dep_synth/lig_dom"/>
</dbReference>
<dbReference type="Gene3D" id="2.30.38.10">
    <property type="entry name" value="Luciferase, Domain 3"/>
    <property type="match status" value="1"/>
</dbReference>
<gene>
    <name evidence="18" type="primary">lidS</name>
    <name evidence="18" type="ORF">Lsan_3359</name>
</gene>
<keyword evidence="8" id="KW-0067">ATP-binding</keyword>
<keyword evidence="6" id="KW-0547">Nucleotide-binding</keyword>
<dbReference type="InterPro" id="IPR050237">
    <property type="entry name" value="ATP-dep_AMP-bd_enzyme"/>
</dbReference>
<dbReference type="RefSeq" id="WP_058515282.1">
    <property type="nucleotide sequence ID" value="NZ_CAAAIH010000005.1"/>
</dbReference>
<dbReference type="AlphaFoldDB" id="A0A0W0YGN4"/>
<dbReference type="Proteomes" id="UP000054703">
    <property type="component" value="Unassembled WGS sequence"/>
</dbReference>
<dbReference type="InterPro" id="IPR025110">
    <property type="entry name" value="AMP-bd_C"/>
</dbReference>
<keyword evidence="11" id="KW-0472">Membrane</keyword>
<keyword evidence="7" id="KW-0276">Fatty acid metabolism</keyword>
<name>A0A0W0YGN4_9GAMM</name>
<dbReference type="Gene3D" id="3.40.50.980">
    <property type="match status" value="2"/>
</dbReference>
<accession>A0A0W0YGN4</accession>
<dbReference type="PATRIC" id="fig|45074.5.peg.3608"/>
<dbReference type="OrthoDB" id="9803968at2"/>
<evidence type="ECO:0000256" key="14">
    <source>
        <dbReference type="ARBA" id="ARBA00042773"/>
    </source>
</evidence>
<evidence type="ECO:0000256" key="5">
    <source>
        <dbReference type="ARBA" id="ARBA00022598"/>
    </source>
</evidence>
<dbReference type="SUPFAM" id="SSF56801">
    <property type="entry name" value="Acetyl-CoA synthetase-like"/>
    <property type="match status" value="1"/>
</dbReference>
<dbReference type="PANTHER" id="PTHR43767">
    <property type="entry name" value="LONG-CHAIN-FATTY-ACID--COA LIGASE"/>
    <property type="match status" value="1"/>
</dbReference>
<evidence type="ECO:0000256" key="15">
    <source>
        <dbReference type="SAM" id="MobiDB-lite"/>
    </source>
</evidence>
<evidence type="ECO:0000256" key="1">
    <source>
        <dbReference type="ARBA" id="ARBA00001946"/>
    </source>
</evidence>
<organism evidence="18 19">
    <name type="scientific">Legionella santicrucis</name>
    <dbReference type="NCBI Taxonomy" id="45074"/>
    <lineage>
        <taxon>Bacteria</taxon>
        <taxon>Pseudomonadati</taxon>
        <taxon>Pseudomonadota</taxon>
        <taxon>Gammaproteobacteria</taxon>
        <taxon>Legionellales</taxon>
        <taxon>Legionellaceae</taxon>
        <taxon>Legionella</taxon>
    </lineage>
</organism>
<keyword evidence="5 18" id="KW-0436">Ligase</keyword>